<keyword evidence="4" id="KW-1185">Reference proteome</keyword>
<sequence length="229" mass="26300">MTLLNATDRPKGVLTTEDRQYLFGDLDMSSYSDPENAVKQRRHRIRRRLEHALLDLVVVNNLLSGRDQAQIFNSIQESTEREQFEHIMSELFDFLYANLPVGHREACASLGLAKAYHRGTLIGTGGNFNIRPTVNIEISDQMSPAEFDHEANIARYHADIERVSEATPNAVEASSETPENEEERQNSADLFRSPMKNHGYDPEEVRHDNRATVYQQRIEFLDVLDKWQV</sequence>
<feature type="domain" description="Domain of unknown function" evidence="2">
    <location>
        <begin position="13"/>
        <end position="98"/>
    </location>
</feature>
<gene>
    <name evidence="3" type="ORF">DV733_09490</name>
</gene>
<dbReference type="Pfam" id="PF26404">
    <property type="entry name" value="DUF8102"/>
    <property type="match status" value="1"/>
</dbReference>
<evidence type="ECO:0000313" key="3">
    <source>
        <dbReference type="EMBL" id="QCC51457.1"/>
    </source>
</evidence>
<feature type="compositionally biased region" description="Basic and acidic residues" evidence="1">
    <location>
        <begin position="198"/>
        <end position="208"/>
    </location>
</feature>
<dbReference type="OrthoDB" id="193906at2157"/>
<dbReference type="AlphaFoldDB" id="A0A4D6HFD2"/>
<feature type="region of interest" description="Disordered" evidence="1">
    <location>
        <begin position="166"/>
        <end position="208"/>
    </location>
</feature>
<organism evidence="3 4">
    <name type="scientific">Halapricum salinum</name>
    <dbReference type="NCBI Taxonomy" id="1457250"/>
    <lineage>
        <taxon>Archaea</taxon>
        <taxon>Methanobacteriati</taxon>
        <taxon>Methanobacteriota</taxon>
        <taxon>Stenosarchaea group</taxon>
        <taxon>Halobacteria</taxon>
        <taxon>Halobacteriales</taxon>
        <taxon>Haloarculaceae</taxon>
        <taxon>Halapricum</taxon>
    </lineage>
</organism>
<name>A0A4D6HFD2_9EURY</name>
<dbReference type="Proteomes" id="UP000296706">
    <property type="component" value="Chromosome"/>
</dbReference>
<evidence type="ECO:0000313" key="4">
    <source>
        <dbReference type="Proteomes" id="UP000296706"/>
    </source>
</evidence>
<dbReference type="InterPro" id="IPR058415">
    <property type="entry name" value="DUF8102"/>
</dbReference>
<dbReference type="EMBL" id="CP031310">
    <property type="protein sequence ID" value="QCC51457.1"/>
    <property type="molecule type" value="Genomic_DNA"/>
</dbReference>
<reference evidence="3 4" key="1">
    <citation type="journal article" date="2019" name="Nat. Commun.">
        <title>A new type of DNA phosphorothioation-based antiviral system in archaea.</title>
        <authorList>
            <person name="Xiong L."/>
            <person name="Liu S."/>
            <person name="Chen S."/>
            <person name="Xiao Y."/>
            <person name="Zhu B."/>
            <person name="Gao Y."/>
            <person name="Zhang Y."/>
            <person name="Chen B."/>
            <person name="Luo J."/>
            <person name="Deng Z."/>
            <person name="Chen X."/>
            <person name="Wang L."/>
            <person name="Chen S."/>
        </authorList>
    </citation>
    <scope>NUCLEOTIDE SEQUENCE [LARGE SCALE GENOMIC DNA]</scope>
    <source>
        <strain evidence="3 4">CBA1105</strain>
    </source>
</reference>
<dbReference type="STRING" id="1457250.GCA_000755225_01004"/>
<evidence type="ECO:0000256" key="1">
    <source>
        <dbReference type="SAM" id="MobiDB-lite"/>
    </source>
</evidence>
<dbReference type="KEGG" id="hsn:DV733_09490"/>
<proteinExistence type="predicted"/>
<dbReference type="GeneID" id="39848097"/>
<accession>A0A4D6HFD2</accession>
<dbReference type="RefSeq" id="WP_049994932.1">
    <property type="nucleotide sequence ID" value="NZ_CP031310.1"/>
</dbReference>
<protein>
    <recommendedName>
        <fullName evidence="2">Domain of unknown function domain-containing protein</fullName>
    </recommendedName>
</protein>
<evidence type="ECO:0000259" key="2">
    <source>
        <dbReference type="Pfam" id="PF26404"/>
    </source>
</evidence>